<evidence type="ECO:0000313" key="2">
    <source>
        <dbReference type="Proteomes" id="UP000294581"/>
    </source>
</evidence>
<name>A0A4R8LSU4_9BACL</name>
<gene>
    <name evidence="1" type="ORF">C7445_103218</name>
</gene>
<accession>A0A4R8LSU4</accession>
<reference evidence="1 2" key="1">
    <citation type="submission" date="2019-03" db="EMBL/GenBank/DDBJ databases">
        <title>Genomic Encyclopedia of Type Strains, Phase IV (KMG-IV): sequencing the most valuable type-strain genomes for metagenomic binning, comparative biology and taxonomic classification.</title>
        <authorList>
            <person name="Goeker M."/>
        </authorList>
    </citation>
    <scope>NUCLEOTIDE SEQUENCE [LARGE SCALE GENOMIC DNA]</scope>
    <source>
        <strain evidence="1 2">DSM 17974</strain>
    </source>
</reference>
<dbReference type="Proteomes" id="UP000294581">
    <property type="component" value="Unassembled WGS sequence"/>
</dbReference>
<organism evidence="1 2">
    <name type="scientific">Alicyclobacillus sacchari</name>
    <dbReference type="NCBI Taxonomy" id="392010"/>
    <lineage>
        <taxon>Bacteria</taxon>
        <taxon>Bacillati</taxon>
        <taxon>Bacillota</taxon>
        <taxon>Bacilli</taxon>
        <taxon>Bacillales</taxon>
        <taxon>Alicyclobacillaceae</taxon>
        <taxon>Alicyclobacillus</taxon>
    </lineage>
</organism>
<protein>
    <submittedName>
        <fullName evidence="1">Uncharacterized protein</fullName>
    </submittedName>
</protein>
<comment type="caution">
    <text evidence="1">The sequence shown here is derived from an EMBL/GenBank/DDBJ whole genome shotgun (WGS) entry which is preliminary data.</text>
</comment>
<proteinExistence type="predicted"/>
<evidence type="ECO:0000313" key="1">
    <source>
        <dbReference type="EMBL" id="TDY50172.1"/>
    </source>
</evidence>
<dbReference type="EMBL" id="SORF01000003">
    <property type="protein sequence ID" value="TDY50172.1"/>
    <property type="molecule type" value="Genomic_DNA"/>
</dbReference>
<keyword evidence="2" id="KW-1185">Reference proteome</keyword>
<sequence>MTGRTFYELLQPMLIFLRLLGYPLQKKEVLQMDEDTPKFVIEQTIQRIQARELPSDTQAAGNLAAAAERPCEEEEA</sequence>
<dbReference type="AlphaFoldDB" id="A0A4R8LSU4"/>